<feature type="domain" description="GH29D-like beta-sandwich" evidence="3">
    <location>
        <begin position="584"/>
        <end position="650"/>
    </location>
</feature>
<keyword evidence="1" id="KW-0732">Signal</keyword>
<dbReference type="Pfam" id="PF13290">
    <property type="entry name" value="CHB_HEX_C_1"/>
    <property type="match status" value="1"/>
</dbReference>
<evidence type="ECO:0000259" key="2">
    <source>
        <dbReference type="Pfam" id="PF11790"/>
    </source>
</evidence>
<gene>
    <name evidence="4" type="ORF">H7B67_17430</name>
</gene>
<dbReference type="InterPro" id="IPR024655">
    <property type="entry name" value="Asl1_glyco_hydro_catalytic"/>
</dbReference>
<name>A0A841SZ48_9BACL</name>
<protein>
    <submittedName>
        <fullName evidence="4">Chitobiase/beta-hexosaminidase C-terminal domain-containing protein</fullName>
    </submittedName>
</protein>
<proteinExistence type="predicted"/>
<evidence type="ECO:0000313" key="5">
    <source>
        <dbReference type="Proteomes" id="UP000535838"/>
    </source>
</evidence>
<feature type="domain" description="Asl1-like glycosyl hydrolase catalytic" evidence="2">
    <location>
        <begin position="191"/>
        <end position="308"/>
    </location>
</feature>
<keyword evidence="5" id="KW-1185">Reference proteome</keyword>
<dbReference type="AlphaFoldDB" id="A0A841SZ48"/>
<organism evidence="4 5">
    <name type="scientific">Cohnella thailandensis</name>
    <dbReference type="NCBI Taxonomy" id="557557"/>
    <lineage>
        <taxon>Bacteria</taxon>
        <taxon>Bacillati</taxon>
        <taxon>Bacillota</taxon>
        <taxon>Bacilli</taxon>
        <taxon>Bacillales</taxon>
        <taxon>Paenibacillaceae</taxon>
        <taxon>Cohnella</taxon>
    </lineage>
</organism>
<dbReference type="Gene3D" id="2.60.120.260">
    <property type="entry name" value="Galactose-binding domain-like"/>
    <property type="match status" value="3"/>
</dbReference>
<feature type="signal peptide" evidence="1">
    <location>
        <begin position="1"/>
        <end position="30"/>
    </location>
</feature>
<evidence type="ECO:0000256" key="1">
    <source>
        <dbReference type="SAM" id="SignalP"/>
    </source>
</evidence>
<dbReference type="Gene3D" id="3.20.20.80">
    <property type="entry name" value="Glycosidases"/>
    <property type="match status" value="1"/>
</dbReference>
<dbReference type="EMBL" id="JACJVQ010000015">
    <property type="protein sequence ID" value="MBB6635906.1"/>
    <property type="molecule type" value="Genomic_DNA"/>
</dbReference>
<evidence type="ECO:0000313" key="4">
    <source>
        <dbReference type="EMBL" id="MBB6635906.1"/>
    </source>
</evidence>
<dbReference type="InterPro" id="IPR059177">
    <property type="entry name" value="GH29D-like_dom"/>
</dbReference>
<comment type="caution">
    <text evidence="4">The sequence shown here is derived from an EMBL/GenBank/DDBJ whole genome shotgun (WGS) entry which is preliminary data.</text>
</comment>
<dbReference type="Proteomes" id="UP000535838">
    <property type="component" value="Unassembled WGS sequence"/>
</dbReference>
<evidence type="ECO:0000259" key="3">
    <source>
        <dbReference type="Pfam" id="PF13290"/>
    </source>
</evidence>
<accession>A0A841SZ48</accession>
<dbReference type="InterPro" id="IPR017853">
    <property type="entry name" value="GH"/>
</dbReference>
<sequence>MKRVKQFARSAAAFALAVSLVLPASIPAIAAAEGTGGSTAPTPVTVSIHPEQIVQNDWLGVGVNVIPANLMKGTTQFGYTEAHWEMDRKRILTVRPKVARLWFQIDWMEPEKGVYTWESPEMKGLYKYLDAFKEAGTEIELNFGWKNGSAVHDWFTFPGVSQAESAPADLDAFAASASALLEELLDGRGYTNVKYLTFYNEPNGSWDYELPGDQQAYYADMARKVSDRLEADGLRSRIQIWGPEESGAPAWTQYMKDHADDVFDAYTFHVYGESYDGLGGQIQTRKNAAQGKPVHLTEFGWSDDNASNWTAGYANSVIQAANSGVGSALIWQLNGTWSPDPFGGTNGGYTMWDSLLLGVQPRKTFYIGGLLTRYLPTHSSVLRVETDSPDVRAAAFKSQDGNYTILLESKEGAAKDVTFDFGDVAVNKTFVKHEYRNDVELEGNAVLPPASGSFEAGTSFHDASVSSDYGVAVYTTAPSATQVKVTPLTPTVNSGDKLNLSATVIDNTGGVKWSIVGDKEGQPKDKGQINKNTGVYHAPKVEDETYIAVMATSVNDPSAYGIALVKVLPKSQPNTVEVPQFSLAPGVYPSAEALFLTTPTPGAEIRYTTDGSTPTESSALYEKPIIVPNASLALYKAKAFKAGMKPSGTTSSLYQMGDVSNSPDGYSFCMYEGQGVCNFQGEAIVAFGADGLFNYKVMTDGAVCSADVFGDPAPGVPKRCFYSADVPEELPVVTFYNAGFEKPATASARPGPMTNGWTFSERAGVQHNGGVFQAPDAPQGVQTGYLKTDGGINGVLSQSINFKPGTYQVAFKAAKRMSFGGTQTFDVYIDDTAIGSFAPTTGEYVQYRTEPFETEGGRHTLKFLATSTTGDNTAFLDDVRITPPVEPEAPYLANPSFETPAAVSGNGVLIGLTAGWSFDESSGIVRGSGGQGAPNAPLGVQAAFASAGGTFRQSVDFPAGTYVVNFRAAADDVQTVKVYIDDQALGEFAPTQGAYKAFGTKFFTVSAGEHEVRFEAGIGEGMLWIDGASLERIAVPEQAAIANGGFETPAVTSGNGVKVGGNADWAFSLTSGMIRNGSVFGAADAPEGTQAGYLQTVNGNAGEFSQSAIFPAGTFAITFQAAKRAGFGGQQKFDVYVDEEVVGSFEPSSGSYAAFSTESFTFSEPGRHKIRFVATTTTGDNTAFVDDIAIEPANAPVTETETSAAEV</sequence>
<dbReference type="Pfam" id="PF11790">
    <property type="entry name" value="Glyco_hydro_cc"/>
    <property type="match status" value="1"/>
</dbReference>
<dbReference type="RefSeq" id="WP_185121140.1">
    <property type="nucleotide sequence ID" value="NZ_JACJVQ010000015.1"/>
</dbReference>
<feature type="chain" id="PRO_5032503742" evidence="1">
    <location>
        <begin position="31"/>
        <end position="1207"/>
    </location>
</feature>
<dbReference type="SUPFAM" id="SSF51445">
    <property type="entry name" value="(Trans)glycosidases"/>
    <property type="match status" value="1"/>
</dbReference>
<reference evidence="4 5" key="1">
    <citation type="submission" date="2020-08" db="EMBL/GenBank/DDBJ databases">
        <title>Cohnella phylogeny.</title>
        <authorList>
            <person name="Dunlap C."/>
        </authorList>
    </citation>
    <scope>NUCLEOTIDE SEQUENCE [LARGE SCALE GENOMIC DNA]</scope>
    <source>
        <strain evidence="4 5">DSM 25241</strain>
    </source>
</reference>